<dbReference type="InterPro" id="IPR041291">
    <property type="entry name" value="TUDOR_5"/>
</dbReference>
<feature type="domain" description="MBD" evidence="18">
    <location>
        <begin position="506"/>
        <end position="566"/>
    </location>
</feature>
<dbReference type="PROSITE" id="PS50867">
    <property type="entry name" value="PRE_SET"/>
    <property type="match status" value="1"/>
</dbReference>
<dbReference type="InterPro" id="IPR001739">
    <property type="entry name" value="Methyl_CpG_DNA-bd"/>
</dbReference>
<evidence type="ECO:0000313" key="19">
    <source>
        <dbReference type="EMBL" id="ODM99504.1"/>
    </source>
</evidence>
<keyword evidence="7" id="KW-0949">S-adenosyl-L-methionine</keyword>
<evidence type="ECO:0000256" key="7">
    <source>
        <dbReference type="ARBA" id="ARBA00022691"/>
    </source>
</evidence>
<dbReference type="PROSITE" id="PS50280">
    <property type="entry name" value="SET"/>
    <property type="match status" value="1"/>
</dbReference>
<evidence type="ECO:0000256" key="4">
    <source>
        <dbReference type="ARBA" id="ARBA00022491"/>
    </source>
</evidence>
<dbReference type="Proteomes" id="UP000094527">
    <property type="component" value="Unassembled WGS sequence"/>
</dbReference>
<feature type="compositionally biased region" description="Low complexity" evidence="15">
    <location>
        <begin position="853"/>
        <end position="869"/>
    </location>
</feature>
<evidence type="ECO:0000256" key="10">
    <source>
        <dbReference type="ARBA" id="ARBA00022833"/>
    </source>
</evidence>
<sequence length="1000" mass="112134">MMQLVRNKENLFGIPVEIQSSQAVVVDLDSPVGSPNSKSEVPEGQVGSMPENYIVTLGRLEKVLTGKLKKFSLESQVKQCTDTVNKEMDDLIGCVDIDERGIITAAHNSNWQQYQSIDGLSRIAARQLSVAVSNIKSLENAAPAVSAGGTNRSQLIFSKPTPGQEVYAMSKHSLFYWLPAKVLKVNLNSRPSVYTVQFQQKVKPRSKSIDDADMYVKELTGRQVAFKKPTSAQLPIGCRIIAKFKDLLRTDGEVDGMLYAGVTAEVPKNSNKQRYLIFFDDGYAQYVSQADIFPIVEASPDVWLDVHTNSRDFIRDYVEKYPNRHMIRAQINAGFNVELNAYLIKWGTISEIGRWLPAQIVEVDGSLMKVRYLRRNPEGVQFEWIYRGSTRLGPLFSRIKSLEAKPVTTCARRHTYSARSHISFEVNQDTVEEDSKIAKKITGTGPLPHPTGQTVRVQNGMIISTILETKGSMIRINIPDNCPTSRTYVQHNCSPKCAYPYEEDKYRRVSPLAIPFYLGWARQLTKTDQVFYVTPCGVRCGSYKEIHSYIVQTKASIPIDFFSMESIIDCLNAFEPERKIESVRDISYGKEWTPVAFVNSLDHDLPVYMEYITARVKGKGVNLNDDDGFLTCCDCEDDCEDKEKCSCWQMTMSGISFKIGEMEGEKLQGYENRRLKGHVLSGIYECNRNCKCRSTCFNRVVQNKVKWPVQIFKTFAKGWGVRALHDMPQGSFICVYTGQLLTDNEANEKITRKTSPTLNVKNLVPEALLGLRRQLQQRNEIEPKKQDVAKKSTGGKVQQQVTQRAHKSTGGMVRRNGDDSSSSTSSIPPTRPVARKSGSKNGSGSTNNGGGSKKPSPNSSGVPSPALSKRSSKDDSDSDDDEGTGHAYSSFYATTKDEGKPTKLTLREYFGKDESVYIMDAKSMGNFGRYLNHSCDPNVFVQNLFVDTHDPRFPWVAFFTKKDVKAGTELTWDYNYEIGSVPGKTLYCYCLQNGCRGKLL</sequence>
<comment type="caution">
    <text evidence="19">The sequence shown here is derived from an EMBL/GenBank/DDBJ whole genome shotgun (WGS) entry which is preliminary data.</text>
</comment>
<dbReference type="Pfam" id="PF00856">
    <property type="entry name" value="SET"/>
    <property type="match status" value="1"/>
</dbReference>
<dbReference type="InterPro" id="IPR016177">
    <property type="entry name" value="DNA-bd_dom_sf"/>
</dbReference>
<evidence type="ECO:0000259" key="16">
    <source>
        <dbReference type="PROSITE" id="PS50280"/>
    </source>
</evidence>
<feature type="region of interest" description="Disordered" evidence="15">
    <location>
        <begin position="775"/>
        <end position="893"/>
    </location>
</feature>
<dbReference type="PANTHER" id="PTHR46024:SF1">
    <property type="entry name" value="HISTONE-LYSINE N-METHYLTRANSFERASE EGGLESS"/>
    <property type="match status" value="1"/>
</dbReference>
<keyword evidence="4" id="KW-0678">Repressor</keyword>
<keyword evidence="9" id="KW-0677">Repeat</keyword>
<evidence type="ECO:0000256" key="13">
    <source>
        <dbReference type="ARBA" id="ARBA00023163"/>
    </source>
</evidence>
<keyword evidence="14" id="KW-0539">Nucleus</keyword>
<dbReference type="Pfam" id="PF18359">
    <property type="entry name" value="Tudor_5"/>
    <property type="match status" value="1"/>
</dbReference>
<dbReference type="EMBL" id="LJIJ01000275">
    <property type="protein sequence ID" value="ODM99504.1"/>
    <property type="molecule type" value="Genomic_DNA"/>
</dbReference>
<evidence type="ECO:0000256" key="14">
    <source>
        <dbReference type="ARBA" id="ARBA00023242"/>
    </source>
</evidence>
<evidence type="ECO:0000259" key="18">
    <source>
        <dbReference type="PROSITE" id="PS50982"/>
    </source>
</evidence>
<keyword evidence="5 19" id="KW-0489">Methyltransferase</keyword>
<dbReference type="GO" id="GO:0005694">
    <property type="term" value="C:chromosome"/>
    <property type="evidence" value="ECO:0007669"/>
    <property type="project" value="UniProtKB-SubCell"/>
</dbReference>
<dbReference type="Gene3D" id="2.30.30.140">
    <property type="match status" value="2"/>
</dbReference>
<dbReference type="GO" id="GO:0003677">
    <property type="term" value="F:DNA binding"/>
    <property type="evidence" value="ECO:0007669"/>
    <property type="project" value="InterPro"/>
</dbReference>
<dbReference type="PANTHER" id="PTHR46024">
    <property type="entry name" value="HISTONE-LYSINE N-METHYLTRANSFERASE EGGLESS"/>
    <property type="match status" value="1"/>
</dbReference>
<evidence type="ECO:0000313" key="20">
    <source>
        <dbReference type="Proteomes" id="UP000094527"/>
    </source>
</evidence>
<evidence type="ECO:0000256" key="2">
    <source>
        <dbReference type="ARBA" id="ARBA00004286"/>
    </source>
</evidence>
<keyword evidence="12" id="KW-0805">Transcription regulation</keyword>
<feature type="compositionally biased region" description="Basic and acidic residues" evidence="15">
    <location>
        <begin position="779"/>
        <end position="790"/>
    </location>
</feature>
<dbReference type="InterPro" id="IPR041292">
    <property type="entry name" value="Tudor_4"/>
</dbReference>
<dbReference type="OMA" id="SMIRINI"/>
<keyword evidence="3" id="KW-0158">Chromosome</keyword>
<name>A0A1D2N373_ORCCI</name>
<dbReference type="GO" id="GO:0005634">
    <property type="term" value="C:nucleus"/>
    <property type="evidence" value="ECO:0007669"/>
    <property type="project" value="UniProtKB-SubCell"/>
</dbReference>
<evidence type="ECO:0000256" key="8">
    <source>
        <dbReference type="ARBA" id="ARBA00022723"/>
    </source>
</evidence>
<protein>
    <submittedName>
        <fullName evidence="19">Histone-lysine N-methyltransferase eggless</fullName>
    </submittedName>
</protein>
<dbReference type="GO" id="GO:0010629">
    <property type="term" value="P:negative regulation of gene expression"/>
    <property type="evidence" value="ECO:0007669"/>
    <property type="project" value="TreeGrafter"/>
</dbReference>
<dbReference type="Pfam" id="PF18358">
    <property type="entry name" value="Tudor_4"/>
    <property type="match status" value="1"/>
</dbReference>
<gene>
    <name evidence="19" type="ORF">Ocin01_07174</name>
</gene>
<evidence type="ECO:0000256" key="9">
    <source>
        <dbReference type="ARBA" id="ARBA00022737"/>
    </source>
</evidence>
<dbReference type="SUPFAM" id="SSF54171">
    <property type="entry name" value="DNA-binding domain"/>
    <property type="match status" value="1"/>
</dbReference>
<dbReference type="GO" id="GO:0046974">
    <property type="term" value="F:histone H3K9 methyltransferase activity"/>
    <property type="evidence" value="ECO:0007669"/>
    <property type="project" value="TreeGrafter"/>
</dbReference>
<dbReference type="SUPFAM" id="SSF82199">
    <property type="entry name" value="SET domain"/>
    <property type="match status" value="1"/>
</dbReference>
<evidence type="ECO:0000256" key="6">
    <source>
        <dbReference type="ARBA" id="ARBA00022679"/>
    </source>
</evidence>
<feature type="domain" description="SET" evidence="16">
    <location>
        <begin position="707"/>
        <end position="975"/>
    </location>
</feature>
<dbReference type="OrthoDB" id="5792673at2759"/>
<dbReference type="STRING" id="48709.A0A1D2N373"/>
<dbReference type="PROSITE" id="PS50982">
    <property type="entry name" value="MBD"/>
    <property type="match status" value="1"/>
</dbReference>
<dbReference type="InterPro" id="IPR046341">
    <property type="entry name" value="SET_dom_sf"/>
</dbReference>
<evidence type="ECO:0000256" key="3">
    <source>
        <dbReference type="ARBA" id="ARBA00022454"/>
    </source>
</evidence>
<dbReference type="Pfam" id="PF05033">
    <property type="entry name" value="Pre-SET"/>
    <property type="match status" value="1"/>
</dbReference>
<keyword evidence="10" id="KW-0862">Zinc</keyword>
<organism evidence="19 20">
    <name type="scientific">Orchesella cincta</name>
    <name type="common">Springtail</name>
    <name type="synonym">Podura cincta</name>
    <dbReference type="NCBI Taxonomy" id="48709"/>
    <lineage>
        <taxon>Eukaryota</taxon>
        <taxon>Metazoa</taxon>
        <taxon>Ecdysozoa</taxon>
        <taxon>Arthropoda</taxon>
        <taxon>Hexapoda</taxon>
        <taxon>Collembola</taxon>
        <taxon>Entomobryomorpha</taxon>
        <taxon>Entomobryoidea</taxon>
        <taxon>Orchesellidae</taxon>
        <taxon>Orchesellinae</taxon>
        <taxon>Orchesella</taxon>
    </lineage>
</organism>
<keyword evidence="11" id="KW-0156">Chromatin regulator</keyword>
<keyword evidence="6 19" id="KW-0808">Transferase</keyword>
<evidence type="ECO:0000256" key="5">
    <source>
        <dbReference type="ARBA" id="ARBA00022603"/>
    </source>
</evidence>
<dbReference type="InterPro" id="IPR007728">
    <property type="entry name" value="Pre-SET_dom"/>
</dbReference>
<dbReference type="GO" id="GO:0032259">
    <property type="term" value="P:methylation"/>
    <property type="evidence" value="ECO:0007669"/>
    <property type="project" value="UniProtKB-KW"/>
</dbReference>
<comment type="subcellular location">
    <subcellularLocation>
        <location evidence="2">Chromosome</location>
    </subcellularLocation>
    <subcellularLocation>
        <location evidence="1">Nucleus</location>
    </subcellularLocation>
</comment>
<proteinExistence type="predicted"/>
<keyword evidence="20" id="KW-1185">Reference proteome</keyword>
<dbReference type="GO" id="GO:0070828">
    <property type="term" value="P:heterochromatin organization"/>
    <property type="evidence" value="ECO:0007669"/>
    <property type="project" value="TreeGrafter"/>
</dbReference>
<dbReference type="GO" id="GO:0008270">
    <property type="term" value="F:zinc ion binding"/>
    <property type="evidence" value="ECO:0007669"/>
    <property type="project" value="InterPro"/>
</dbReference>
<evidence type="ECO:0000256" key="1">
    <source>
        <dbReference type="ARBA" id="ARBA00004123"/>
    </source>
</evidence>
<evidence type="ECO:0000259" key="17">
    <source>
        <dbReference type="PROSITE" id="PS50867"/>
    </source>
</evidence>
<dbReference type="Gene3D" id="2.170.270.10">
    <property type="entry name" value="SET domain"/>
    <property type="match status" value="2"/>
</dbReference>
<evidence type="ECO:0000256" key="12">
    <source>
        <dbReference type="ARBA" id="ARBA00023015"/>
    </source>
</evidence>
<evidence type="ECO:0000256" key="15">
    <source>
        <dbReference type="SAM" id="MobiDB-lite"/>
    </source>
</evidence>
<accession>A0A1D2N373</accession>
<dbReference type="InterPro" id="IPR051516">
    <property type="entry name" value="SETDB_methyltransferase"/>
</dbReference>
<dbReference type="InterPro" id="IPR001214">
    <property type="entry name" value="SET_dom"/>
</dbReference>
<evidence type="ECO:0000256" key="11">
    <source>
        <dbReference type="ARBA" id="ARBA00022853"/>
    </source>
</evidence>
<dbReference type="SMART" id="SM00468">
    <property type="entry name" value="PreSET"/>
    <property type="match status" value="1"/>
</dbReference>
<keyword evidence="13" id="KW-0804">Transcription</keyword>
<keyword evidence="8" id="KW-0479">Metal-binding</keyword>
<dbReference type="SMART" id="SM00317">
    <property type="entry name" value="SET"/>
    <property type="match status" value="1"/>
</dbReference>
<feature type="domain" description="Pre-SET" evidence="17">
    <location>
        <begin position="631"/>
        <end position="704"/>
    </location>
</feature>
<reference evidence="19 20" key="1">
    <citation type="journal article" date="2016" name="Genome Biol. Evol.">
        <title>Gene Family Evolution Reflects Adaptation to Soil Environmental Stressors in the Genome of the Collembolan Orchesella cincta.</title>
        <authorList>
            <person name="Faddeeva-Vakhrusheva A."/>
            <person name="Derks M.F."/>
            <person name="Anvar S.Y."/>
            <person name="Agamennone V."/>
            <person name="Suring W."/>
            <person name="Smit S."/>
            <person name="van Straalen N.M."/>
            <person name="Roelofs D."/>
        </authorList>
    </citation>
    <scope>NUCLEOTIDE SEQUENCE [LARGE SCALE GENOMIC DNA]</scope>
    <source>
        <tissue evidence="19">Mixed pool</tissue>
    </source>
</reference>
<dbReference type="AlphaFoldDB" id="A0A1D2N373"/>